<dbReference type="Proteomes" id="UP000030380">
    <property type="component" value="Unassembled WGS sequence"/>
</dbReference>
<dbReference type="Gene3D" id="3.40.50.2020">
    <property type="match status" value="1"/>
</dbReference>
<feature type="domain" description="Phosphoribosyltransferase" evidence="2">
    <location>
        <begin position="164"/>
        <end position="221"/>
    </location>
</feature>
<accession>A0A0A3B730</accession>
<dbReference type="PANTHER" id="PTHR47505">
    <property type="entry name" value="DNA UTILIZATION PROTEIN YHGH"/>
    <property type="match status" value="1"/>
</dbReference>
<organism evidence="3 4">
    <name type="scientific">Chelonobacter oris</name>
    <dbReference type="NCBI Taxonomy" id="505317"/>
    <lineage>
        <taxon>Bacteria</taxon>
        <taxon>Pseudomonadati</taxon>
        <taxon>Pseudomonadota</taxon>
        <taxon>Gammaproteobacteria</taxon>
        <taxon>Pasteurellales</taxon>
        <taxon>Pasteurellaceae</taxon>
        <taxon>Chelonobacter</taxon>
    </lineage>
</organism>
<evidence type="ECO:0000313" key="3">
    <source>
        <dbReference type="EMBL" id="KGQ69414.1"/>
    </source>
</evidence>
<dbReference type="InterPro" id="IPR000836">
    <property type="entry name" value="PRTase_dom"/>
</dbReference>
<evidence type="ECO:0000259" key="2">
    <source>
        <dbReference type="Pfam" id="PF00156"/>
    </source>
</evidence>
<dbReference type="EMBL" id="JSUM01000025">
    <property type="protein sequence ID" value="KGQ69414.1"/>
    <property type="molecule type" value="Genomic_DNA"/>
</dbReference>
<keyword evidence="4" id="KW-1185">Reference proteome</keyword>
<dbReference type="CDD" id="cd06223">
    <property type="entry name" value="PRTases_typeI"/>
    <property type="match status" value="1"/>
</dbReference>
<evidence type="ECO:0000313" key="4">
    <source>
        <dbReference type="Proteomes" id="UP000030380"/>
    </source>
</evidence>
<reference evidence="3 4" key="1">
    <citation type="submission" date="2014-11" db="EMBL/GenBank/DDBJ databases">
        <title>Draft genome sequence of Chelonobacter oris 1662T, associated with respiratory disease in Hermann's Tortoises.</title>
        <authorList>
            <person name="Kudirkiene E."/>
            <person name="Hansen M.J."/>
            <person name="Bojesen A.M."/>
        </authorList>
    </citation>
    <scope>NUCLEOTIDE SEQUENCE [LARGE SCALE GENOMIC DNA]</scope>
    <source>
        <strain evidence="3 4">1662</strain>
    </source>
</reference>
<gene>
    <name evidence="3" type="ORF">OA57_11845</name>
</gene>
<comment type="similarity">
    <text evidence="1">Belongs to the ComF/GntX family.</text>
</comment>
<dbReference type="AlphaFoldDB" id="A0A0A3B730"/>
<sequence>MGAGCLLCRCRLAIADHGICSRCNHQITRFCYCGCCGSELAFDMPHCGKCLTEPPQWQRLVAVSHFRPPLSELIHRFKFQRQFQLDRTLARLLLLAVRQARRTHQLPLPDVILPVPLHRFRHWQRGYNQSELLTKWLSRWLAIPYDKQLLQRTRHTTAQRALNRKQRRKNLKNAFNLRSKPSYHSVAIVDDVITTGATMTEICKLLQKCGVKHIQVWCLCRT</sequence>
<evidence type="ECO:0000256" key="1">
    <source>
        <dbReference type="ARBA" id="ARBA00008007"/>
    </source>
</evidence>
<name>A0A0A3B730_9PAST</name>
<dbReference type="InterPro" id="IPR051910">
    <property type="entry name" value="ComF/GntX_DNA_util-trans"/>
</dbReference>
<proteinExistence type="inferred from homology"/>
<dbReference type="Pfam" id="PF00156">
    <property type="entry name" value="Pribosyltran"/>
    <property type="match status" value="1"/>
</dbReference>
<dbReference type="PANTHER" id="PTHR47505:SF1">
    <property type="entry name" value="DNA UTILIZATION PROTEIN YHGH"/>
    <property type="match status" value="1"/>
</dbReference>
<comment type="caution">
    <text evidence="3">The sequence shown here is derived from an EMBL/GenBank/DDBJ whole genome shotgun (WGS) entry which is preliminary data.</text>
</comment>
<dbReference type="SUPFAM" id="SSF53271">
    <property type="entry name" value="PRTase-like"/>
    <property type="match status" value="1"/>
</dbReference>
<dbReference type="InterPro" id="IPR029057">
    <property type="entry name" value="PRTase-like"/>
</dbReference>
<dbReference type="STRING" id="505317.OA57_11845"/>
<protein>
    <submittedName>
        <fullName evidence="3">Competence protein ComF</fullName>
    </submittedName>
</protein>